<dbReference type="VEuPathDB" id="FungiDB:H257_16435"/>
<accession>W4FKF6</accession>
<protein>
    <submittedName>
        <fullName evidence="1">Uncharacterized protein</fullName>
    </submittedName>
</protein>
<sequence length="59" mass="6719">MAVCDRQTRLQGRCFRHSGGRLCKVDGCVTFARNRNWCRRHTAKITSASVPLYETSDDS</sequence>
<name>W4FKF6_APHAT</name>
<dbReference type="RefSeq" id="XP_009843166.1">
    <property type="nucleotide sequence ID" value="XM_009844864.1"/>
</dbReference>
<dbReference type="GeneID" id="20818431"/>
<dbReference type="EMBL" id="KI913199">
    <property type="protein sequence ID" value="ETV67351.1"/>
    <property type="molecule type" value="Genomic_DNA"/>
</dbReference>
<evidence type="ECO:0000313" key="1">
    <source>
        <dbReference type="EMBL" id="ETV67351.1"/>
    </source>
</evidence>
<gene>
    <name evidence="1" type="ORF">H257_16435</name>
</gene>
<dbReference type="AlphaFoldDB" id="W4FKF6"/>
<proteinExistence type="predicted"/>
<reference evidence="1" key="1">
    <citation type="submission" date="2013-12" db="EMBL/GenBank/DDBJ databases">
        <title>The Genome Sequence of Aphanomyces astaci APO3.</title>
        <authorList>
            <consortium name="The Broad Institute Genomics Platform"/>
            <person name="Russ C."/>
            <person name="Tyler B."/>
            <person name="van West P."/>
            <person name="Dieguez-Uribeondo J."/>
            <person name="Young S.K."/>
            <person name="Zeng Q."/>
            <person name="Gargeya S."/>
            <person name="Fitzgerald M."/>
            <person name="Abouelleil A."/>
            <person name="Alvarado L."/>
            <person name="Chapman S.B."/>
            <person name="Gainer-Dewar J."/>
            <person name="Goldberg J."/>
            <person name="Griggs A."/>
            <person name="Gujja S."/>
            <person name="Hansen M."/>
            <person name="Howarth C."/>
            <person name="Imamovic A."/>
            <person name="Ireland A."/>
            <person name="Larimer J."/>
            <person name="McCowan C."/>
            <person name="Murphy C."/>
            <person name="Pearson M."/>
            <person name="Poon T.W."/>
            <person name="Priest M."/>
            <person name="Roberts A."/>
            <person name="Saif S."/>
            <person name="Shea T."/>
            <person name="Sykes S."/>
            <person name="Wortman J."/>
            <person name="Nusbaum C."/>
            <person name="Birren B."/>
        </authorList>
    </citation>
    <scope>NUCLEOTIDE SEQUENCE [LARGE SCALE GENOMIC DNA]</scope>
    <source>
        <strain evidence="1">APO3</strain>
    </source>
</reference>
<organism evidence="1">
    <name type="scientific">Aphanomyces astaci</name>
    <name type="common">Crayfish plague agent</name>
    <dbReference type="NCBI Taxonomy" id="112090"/>
    <lineage>
        <taxon>Eukaryota</taxon>
        <taxon>Sar</taxon>
        <taxon>Stramenopiles</taxon>
        <taxon>Oomycota</taxon>
        <taxon>Saprolegniomycetes</taxon>
        <taxon>Saprolegniales</taxon>
        <taxon>Verrucalvaceae</taxon>
        <taxon>Aphanomyces</taxon>
    </lineage>
</organism>